<dbReference type="PROSITE" id="PS51549">
    <property type="entry name" value="DM13"/>
    <property type="match status" value="1"/>
</dbReference>
<feature type="domain" description="DM13" evidence="2">
    <location>
        <begin position="60"/>
        <end position="168"/>
    </location>
</feature>
<dbReference type="Proteomes" id="UP000572680">
    <property type="component" value="Unassembled WGS sequence"/>
</dbReference>
<evidence type="ECO:0000313" key="4">
    <source>
        <dbReference type="Proteomes" id="UP000572680"/>
    </source>
</evidence>
<keyword evidence="1" id="KW-1133">Transmembrane helix</keyword>
<dbReference type="EMBL" id="JACJIA010000002">
    <property type="protein sequence ID" value="MBA8950767.1"/>
    <property type="molecule type" value="Genomic_DNA"/>
</dbReference>
<dbReference type="AlphaFoldDB" id="A0A7W3LMD4"/>
<evidence type="ECO:0000259" key="2">
    <source>
        <dbReference type="PROSITE" id="PS51549"/>
    </source>
</evidence>
<gene>
    <name evidence="3" type="ORF">HNR61_002380</name>
</gene>
<keyword evidence="1" id="KW-0472">Membrane</keyword>
<dbReference type="RefSeq" id="WP_182843117.1">
    <property type="nucleotide sequence ID" value="NZ_BAAALP010000023.1"/>
</dbReference>
<feature type="transmembrane region" description="Helical" evidence="1">
    <location>
        <begin position="9"/>
        <end position="27"/>
    </location>
</feature>
<proteinExistence type="predicted"/>
<evidence type="ECO:0000313" key="3">
    <source>
        <dbReference type="EMBL" id="MBA8950767.1"/>
    </source>
</evidence>
<organism evidence="3 4">
    <name type="scientific">Actinomadura namibiensis</name>
    <dbReference type="NCBI Taxonomy" id="182080"/>
    <lineage>
        <taxon>Bacteria</taxon>
        <taxon>Bacillati</taxon>
        <taxon>Actinomycetota</taxon>
        <taxon>Actinomycetes</taxon>
        <taxon>Streptosporangiales</taxon>
        <taxon>Thermomonosporaceae</taxon>
        <taxon>Actinomadura</taxon>
    </lineage>
</organism>
<name>A0A7W3LMD4_ACTNM</name>
<dbReference type="Pfam" id="PF10517">
    <property type="entry name" value="DM13"/>
    <property type="match status" value="1"/>
</dbReference>
<reference evidence="3 4" key="1">
    <citation type="submission" date="2020-08" db="EMBL/GenBank/DDBJ databases">
        <title>Genomic Encyclopedia of Type Strains, Phase IV (KMG-IV): sequencing the most valuable type-strain genomes for metagenomic binning, comparative biology and taxonomic classification.</title>
        <authorList>
            <person name="Goeker M."/>
        </authorList>
    </citation>
    <scope>NUCLEOTIDE SEQUENCE [LARGE SCALE GENOMIC DNA]</scope>
    <source>
        <strain evidence="3 4">DSM 44197</strain>
    </source>
</reference>
<protein>
    <recommendedName>
        <fullName evidence="2">DM13 domain-containing protein</fullName>
    </recommendedName>
</protein>
<keyword evidence="4" id="KW-1185">Reference proteome</keyword>
<accession>A0A7W3LMD4</accession>
<keyword evidence="1" id="KW-0812">Transmembrane</keyword>
<evidence type="ECO:0000256" key="1">
    <source>
        <dbReference type="SAM" id="Phobius"/>
    </source>
</evidence>
<dbReference type="InterPro" id="IPR019545">
    <property type="entry name" value="DM13_domain"/>
</dbReference>
<sequence>MGRLLRRTWVRVGLVAFVLAGGVGLYLTQPWRLFFDRTVHESAPAAVATASGAPQVVASGTFVSHEHATRGRASVVRLPDGGRVLRIEGLDTSDGPDLRVWLSDQPVREGRAGWFAFGEGRHVELGKLKGNKGDQNYTVPADADLARLTSVSIWCKRFGVSFGAAALRA</sequence>
<comment type="caution">
    <text evidence="3">The sequence shown here is derived from an EMBL/GenBank/DDBJ whole genome shotgun (WGS) entry which is preliminary data.</text>
</comment>